<dbReference type="EMBL" id="FNCS01000018">
    <property type="protein sequence ID" value="SDH05227.1"/>
    <property type="molecule type" value="Genomic_DNA"/>
</dbReference>
<accession>A0A1G7Z9F2</accession>
<evidence type="ECO:0000313" key="2">
    <source>
        <dbReference type="Proteomes" id="UP000199495"/>
    </source>
</evidence>
<protein>
    <submittedName>
        <fullName evidence="1">Uncharacterized protein</fullName>
    </submittedName>
</protein>
<proteinExistence type="predicted"/>
<organism evidence="1 2">
    <name type="scientific">Pelagibacterium luteolum</name>
    <dbReference type="NCBI Taxonomy" id="440168"/>
    <lineage>
        <taxon>Bacteria</taxon>
        <taxon>Pseudomonadati</taxon>
        <taxon>Pseudomonadota</taxon>
        <taxon>Alphaproteobacteria</taxon>
        <taxon>Hyphomicrobiales</taxon>
        <taxon>Devosiaceae</taxon>
        <taxon>Pelagibacterium</taxon>
    </lineage>
</organism>
<dbReference type="RefSeq" id="WP_090598606.1">
    <property type="nucleotide sequence ID" value="NZ_FNCS01000018.1"/>
</dbReference>
<gene>
    <name evidence="1" type="ORF">SAMN04487974_11841</name>
</gene>
<dbReference type="OrthoDB" id="479131at2"/>
<dbReference type="STRING" id="440168.SAMN04487974_11841"/>
<dbReference type="AlphaFoldDB" id="A0A1G7Z9F2"/>
<reference evidence="1 2" key="1">
    <citation type="submission" date="2016-10" db="EMBL/GenBank/DDBJ databases">
        <authorList>
            <person name="de Groot N.N."/>
        </authorList>
    </citation>
    <scope>NUCLEOTIDE SEQUENCE [LARGE SCALE GENOMIC DNA]</scope>
    <source>
        <strain evidence="1 2">CGMCC 1.10267</strain>
    </source>
</reference>
<dbReference type="Proteomes" id="UP000199495">
    <property type="component" value="Unassembled WGS sequence"/>
</dbReference>
<name>A0A1G7Z9F2_9HYPH</name>
<keyword evidence="2" id="KW-1185">Reference proteome</keyword>
<sequence>MDNGLYSRPQSGQSVCGQAHAVLDNLSRTQDLPNTLSLSIEEILERAWEIAYRRQAERREGNVIALSISRPDGQDVR</sequence>
<evidence type="ECO:0000313" key="1">
    <source>
        <dbReference type="EMBL" id="SDH05227.1"/>
    </source>
</evidence>